<organism evidence="5 8">
    <name type="scientific">Peronospora belbahrii</name>
    <dbReference type="NCBI Taxonomy" id="622444"/>
    <lineage>
        <taxon>Eukaryota</taxon>
        <taxon>Sar</taxon>
        <taxon>Stramenopiles</taxon>
        <taxon>Oomycota</taxon>
        <taxon>Peronosporomycetes</taxon>
        <taxon>Peronosporales</taxon>
        <taxon>Peronosporaceae</taxon>
        <taxon>Peronospora</taxon>
    </lineage>
</organism>
<evidence type="ECO:0000313" key="8">
    <source>
        <dbReference type="Proteomes" id="UP001160483"/>
    </source>
</evidence>
<dbReference type="InterPro" id="IPR050537">
    <property type="entry name" value="2-oxoacid_dehydrogenase"/>
</dbReference>
<dbReference type="EMBL" id="CAKKTJ010000328">
    <property type="protein sequence ID" value="CAH0481312.1"/>
    <property type="molecule type" value="Genomic_DNA"/>
</dbReference>
<dbReference type="GO" id="GO:0004149">
    <property type="term" value="F:dihydrolipoyllysine-residue succinyltransferase activity"/>
    <property type="evidence" value="ECO:0007669"/>
    <property type="project" value="TreeGrafter"/>
</dbReference>
<dbReference type="InterPro" id="IPR011053">
    <property type="entry name" value="Single_hybrid_motif"/>
</dbReference>
<dbReference type="EMBL" id="CAKLCB010000330">
    <property type="protein sequence ID" value="CAH0520129.1"/>
    <property type="molecule type" value="Genomic_DNA"/>
</dbReference>
<name>A0AAU9L3Z8_9STRA</name>
<evidence type="ECO:0000313" key="7">
    <source>
        <dbReference type="Proteomes" id="UP001158986"/>
    </source>
</evidence>
<dbReference type="InterPro" id="IPR003016">
    <property type="entry name" value="2-oxoA_DH_lipoyl-BS"/>
</dbReference>
<dbReference type="GO" id="GO:0006099">
    <property type="term" value="P:tricarboxylic acid cycle"/>
    <property type="evidence" value="ECO:0007669"/>
    <property type="project" value="TreeGrafter"/>
</dbReference>
<dbReference type="AlphaFoldDB" id="A0AAU9L3Z8"/>
<dbReference type="GO" id="GO:0005739">
    <property type="term" value="C:mitochondrion"/>
    <property type="evidence" value="ECO:0007669"/>
    <property type="project" value="TreeGrafter"/>
</dbReference>
<dbReference type="PANTHER" id="PTHR43416:SF5">
    <property type="entry name" value="DIHYDROLIPOYLLYSINE-RESIDUE SUCCINYLTRANSFERASE COMPONENT OF 2-OXOGLUTARATE DEHYDROGENASE COMPLEX, MITOCHONDRIAL"/>
    <property type="match status" value="1"/>
</dbReference>
<reference evidence="5 7" key="1">
    <citation type="submission" date="2021-11" db="EMBL/GenBank/DDBJ databases">
        <authorList>
            <person name="Islam A."/>
            <person name="Islam S."/>
            <person name="Flora M.S."/>
            <person name="Rahman M."/>
            <person name="Ziaur R.M."/>
            <person name="Epstein J.H."/>
            <person name="Hassan M."/>
            <person name="Klassen M."/>
            <person name="Woodard K."/>
            <person name="Webb A."/>
            <person name="Webby R.J."/>
            <person name="El Zowalaty M.E."/>
        </authorList>
    </citation>
    <scope>NUCLEOTIDE SEQUENCE</scope>
    <source>
        <strain evidence="6">Pbs1</strain>
        <strain evidence="5">Pbs3</strain>
    </source>
</reference>
<comment type="similarity">
    <text evidence="1">Belongs to the 2-oxoacid dehydrogenase family.</text>
</comment>
<dbReference type="PROSITE" id="PS50968">
    <property type="entry name" value="BIOTINYL_LIPOYL"/>
    <property type="match status" value="1"/>
</dbReference>
<dbReference type="Pfam" id="PF00364">
    <property type="entry name" value="Biotin_lipoyl"/>
    <property type="match status" value="1"/>
</dbReference>
<dbReference type="Proteomes" id="UP001160483">
    <property type="component" value="Unassembled WGS sequence"/>
</dbReference>
<evidence type="ECO:0000259" key="4">
    <source>
        <dbReference type="PROSITE" id="PS50968"/>
    </source>
</evidence>
<keyword evidence="2" id="KW-0450">Lipoyl</keyword>
<evidence type="ECO:0000256" key="1">
    <source>
        <dbReference type="ARBA" id="ARBA00007317"/>
    </source>
</evidence>
<dbReference type="Proteomes" id="UP001158986">
    <property type="component" value="Unassembled WGS sequence"/>
</dbReference>
<dbReference type="PROSITE" id="PS00189">
    <property type="entry name" value="LIPOYL"/>
    <property type="match status" value="1"/>
</dbReference>
<sequence length="213" mass="22462">MLNSRSLSLPLHRALFHTSTGRFALQTVNVPSMGDSISEGTLVEIVKKTGDPVNADDVVLVLETDKVSVDVTSPVAGTIIEVYAQLEENVEVGKPLFTLDDTLIQSDSSNKSVHQHTTSQSSKSAAATGAVAVAADVVTAGRRTPLIEFLGKRSLLPMKPSSPSKPLDVNLPSPVRTIPVQSSSGHVLPFTSAKRLPLSPAEVESINSGLAFL</sequence>
<dbReference type="Gene3D" id="2.40.50.100">
    <property type="match status" value="1"/>
</dbReference>
<dbReference type="SUPFAM" id="SSF51230">
    <property type="entry name" value="Single hybrid motif"/>
    <property type="match status" value="1"/>
</dbReference>
<protein>
    <recommendedName>
        <fullName evidence="4">Lipoyl-binding domain-containing protein</fullName>
    </recommendedName>
</protein>
<proteinExistence type="inferred from homology"/>
<evidence type="ECO:0000313" key="5">
    <source>
        <dbReference type="EMBL" id="CAH0481312.1"/>
    </source>
</evidence>
<dbReference type="CDD" id="cd06849">
    <property type="entry name" value="lipoyl_domain"/>
    <property type="match status" value="1"/>
</dbReference>
<keyword evidence="7" id="KW-1185">Reference proteome</keyword>
<evidence type="ECO:0000313" key="6">
    <source>
        <dbReference type="EMBL" id="CAH0520129.1"/>
    </source>
</evidence>
<gene>
    <name evidence="6" type="ORF">PBS001_LOCUS6630</name>
    <name evidence="5" type="ORF">PBS003_LOCUS7918</name>
</gene>
<evidence type="ECO:0000256" key="3">
    <source>
        <dbReference type="ARBA" id="ARBA00022946"/>
    </source>
</evidence>
<keyword evidence="3" id="KW-0809">Transit peptide</keyword>
<dbReference type="InterPro" id="IPR000089">
    <property type="entry name" value="Biotin_lipoyl"/>
</dbReference>
<dbReference type="PANTHER" id="PTHR43416">
    <property type="entry name" value="DIHYDROLIPOYLLYSINE-RESIDUE SUCCINYLTRANSFERASE COMPONENT OF 2-OXOGLUTARATE DEHYDROGENASE COMPLEX, MITOCHONDRIAL-RELATED"/>
    <property type="match status" value="1"/>
</dbReference>
<accession>A0AAU9L3Z8</accession>
<feature type="domain" description="Lipoyl-binding" evidence="4">
    <location>
        <begin position="25"/>
        <end position="100"/>
    </location>
</feature>
<comment type="caution">
    <text evidence="5">The sequence shown here is derived from an EMBL/GenBank/DDBJ whole genome shotgun (WGS) entry which is preliminary data.</text>
</comment>
<evidence type="ECO:0000256" key="2">
    <source>
        <dbReference type="ARBA" id="ARBA00022823"/>
    </source>
</evidence>